<accession>A0ACB8A4B8</accession>
<name>A0ACB8A4B8_9AGAM</name>
<dbReference type="EMBL" id="MU267851">
    <property type="protein sequence ID" value="KAH7908036.1"/>
    <property type="molecule type" value="Genomic_DNA"/>
</dbReference>
<proteinExistence type="predicted"/>
<dbReference type="Proteomes" id="UP000790377">
    <property type="component" value="Unassembled WGS sequence"/>
</dbReference>
<organism evidence="1 2">
    <name type="scientific">Hygrophoropsis aurantiaca</name>
    <dbReference type="NCBI Taxonomy" id="72124"/>
    <lineage>
        <taxon>Eukaryota</taxon>
        <taxon>Fungi</taxon>
        <taxon>Dikarya</taxon>
        <taxon>Basidiomycota</taxon>
        <taxon>Agaricomycotina</taxon>
        <taxon>Agaricomycetes</taxon>
        <taxon>Agaricomycetidae</taxon>
        <taxon>Boletales</taxon>
        <taxon>Coniophorineae</taxon>
        <taxon>Hygrophoropsidaceae</taxon>
        <taxon>Hygrophoropsis</taxon>
    </lineage>
</organism>
<sequence>MCCSRFIVPQLYASVLHRYTGSFLCRNGGNTHQSPGCGASSMRGRAEAFPIPMDVYISPFDPTHTCVCAFSRLGRGHIPASLNAGKVRCSVGECKFRVSRSILSKWYSALQRLNETRITTHLNSDVNLLADLILFASIFIDPQDRANRKLFLCILRTKSILAAEANLIHRYQIWKHVFIPHASRCGTLATQVVLDCIAYISSERIVGLRTETEYNPRMSCAMQVPLIFAARMRIMRKNCR</sequence>
<evidence type="ECO:0000313" key="1">
    <source>
        <dbReference type="EMBL" id="KAH7908036.1"/>
    </source>
</evidence>
<protein>
    <submittedName>
        <fullName evidence="1">Uncharacterized protein</fullName>
    </submittedName>
</protein>
<gene>
    <name evidence="1" type="ORF">BJ138DRAFT_409350</name>
</gene>
<comment type="caution">
    <text evidence="1">The sequence shown here is derived from an EMBL/GenBank/DDBJ whole genome shotgun (WGS) entry which is preliminary data.</text>
</comment>
<reference evidence="1" key="1">
    <citation type="journal article" date="2021" name="New Phytol.">
        <title>Evolutionary innovations through gain and loss of genes in the ectomycorrhizal Boletales.</title>
        <authorList>
            <person name="Wu G."/>
            <person name="Miyauchi S."/>
            <person name="Morin E."/>
            <person name="Kuo A."/>
            <person name="Drula E."/>
            <person name="Varga T."/>
            <person name="Kohler A."/>
            <person name="Feng B."/>
            <person name="Cao Y."/>
            <person name="Lipzen A."/>
            <person name="Daum C."/>
            <person name="Hundley H."/>
            <person name="Pangilinan J."/>
            <person name="Johnson J."/>
            <person name="Barry K."/>
            <person name="LaButti K."/>
            <person name="Ng V."/>
            <person name="Ahrendt S."/>
            <person name="Min B."/>
            <person name="Choi I.G."/>
            <person name="Park H."/>
            <person name="Plett J.M."/>
            <person name="Magnuson J."/>
            <person name="Spatafora J.W."/>
            <person name="Nagy L.G."/>
            <person name="Henrissat B."/>
            <person name="Grigoriev I.V."/>
            <person name="Yang Z.L."/>
            <person name="Xu J."/>
            <person name="Martin F.M."/>
        </authorList>
    </citation>
    <scope>NUCLEOTIDE SEQUENCE</scope>
    <source>
        <strain evidence="1">ATCC 28755</strain>
    </source>
</reference>
<keyword evidence="2" id="KW-1185">Reference proteome</keyword>
<evidence type="ECO:0000313" key="2">
    <source>
        <dbReference type="Proteomes" id="UP000790377"/>
    </source>
</evidence>